<feature type="domain" description="Glycosyl hydrolase family 95 catalytic" evidence="1">
    <location>
        <begin position="283"/>
        <end position="516"/>
    </location>
</feature>
<dbReference type="STRING" id="1428644.BIV57_19865"/>
<accession>A0A1J7C2E7</accession>
<dbReference type="InterPro" id="IPR008928">
    <property type="entry name" value="6-hairpin_glycosidase_sf"/>
</dbReference>
<dbReference type="GO" id="GO:0004560">
    <property type="term" value="F:alpha-L-fucosidase activity"/>
    <property type="evidence" value="ECO:0007669"/>
    <property type="project" value="TreeGrafter"/>
</dbReference>
<dbReference type="Gene3D" id="2.60.40.1180">
    <property type="entry name" value="Golgi alpha-mannosidase II"/>
    <property type="match status" value="1"/>
</dbReference>
<dbReference type="EMBL" id="MLCF01000132">
    <property type="protein sequence ID" value="OIV35736.1"/>
    <property type="molecule type" value="Genomic_DNA"/>
</dbReference>
<keyword evidence="3" id="KW-1185">Reference proteome</keyword>
<dbReference type="Pfam" id="PF22124">
    <property type="entry name" value="Glyco_hydro_95_cat"/>
    <property type="match status" value="1"/>
</dbReference>
<sequence>MATAPPKNLVTVYLSDGALLGNGNLGVVVGDTGTTTQKFWFANKNHFGMMYHTKYLEYRTSQLSIAQLTVSSPDPVPAGVDPAAVYRAEQRIRDSRSVTTVQLGGARATVTGWTADSDDTLVVEVALPEGAPETRIDLTLGALTPSPGYQLHYPTASGVSGGAPWIARTGHPTTEPPWYSTQAVALRRERGAAFDAVSSTPGDASTAPTATGRVVLRGGQSVRVAAALRGDARPTADGPSAPALAARAAEAASAAGRRIDALAAEHAAWWRAYWLRSWVDLGDPVLEQYYYGALHLMGAAAREGELPPGLWGSWVVTDVPNWQGRDFLNYNYQAPFYGLPAANRADALRSYAISVLDELPYQRNTTAAAGYQGIAYQRTLMPLHHGLPAPAAVPVAPTTNQAFVDQKSNGSFAIIPVIWYWEYTQDDRFLKRYLYPAMRGLEDFWQDYLTFDGTHWNVEHSSAHEGSDDLNPDLDLGFIRKLYTTLIAASERLGADLPLNARREEVLAKLAPAPVGVYQGTEVYLIAEAVRGSTDISVTFEPGNQPINLEGLVHPGENVSLGVGAEADRQRVLDSLRLQAGWGQGNAYAKVFVIAARAGWDGADLIEKFKARTAQLWRPSNLTPYCTVGGIEVAGPLEALNSLLMTSEGGTVRLFPSWPRDRDASFTDLRAKGAFLVSAELSGGRITSAEVRAERGGLCRVAGLPGGTKEFRTQPGGRYRLV</sequence>
<name>A0A1J7C2E7_9ACTN</name>
<dbReference type="PANTHER" id="PTHR31084:SF0">
    <property type="entry name" value="ALPHA-L-FUCOSIDASE 2"/>
    <property type="match status" value="1"/>
</dbReference>
<evidence type="ECO:0000313" key="2">
    <source>
        <dbReference type="EMBL" id="OIV35736.1"/>
    </source>
</evidence>
<dbReference type="InterPro" id="IPR012341">
    <property type="entry name" value="6hp_glycosidase-like_sf"/>
</dbReference>
<dbReference type="Proteomes" id="UP000243342">
    <property type="component" value="Unassembled WGS sequence"/>
</dbReference>
<dbReference type="AlphaFoldDB" id="A0A1J7C2E7"/>
<dbReference type="GO" id="GO:0005975">
    <property type="term" value="P:carbohydrate metabolic process"/>
    <property type="evidence" value="ECO:0007669"/>
    <property type="project" value="InterPro"/>
</dbReference>
<proteinExistence type="predicted"/>
<organism evidence="2 3">
    <name type="scientific">Mangrovactinospora gilvigrisea</name>
    <dbReference type="NCBI Taxonomy" id="1428644"/>
    <lineage>
        <taxon>Bacteria</taxon>
        <taxon>Bacillati</taxon>
        <taxon>Actinomycetota</taxon>
        <taxon>Actinomycetes</taxon>
        <taxon>Kitasatosporales</taxon>
        <taxon>Streptomycetaceae</taxon>
        <taxon>Mangrovactinospora</taxon>
    </lineage>
</organism>
<evidence type="ECO:0000259" key="1">
    <source>
        <dbReference type="Pfam" id="PF22124"/>
    </source>
</evidence>
<evidence type="ECO:0000313" key="3">
    <source>
        <dbReference type="Proteomes" id="UP000243342"/>
    </source>
</evidence>
<dbReference type="InterPro" id="IPR054363">
    <property type="entry name" value="GH95_cat"/>
</dbReference>
<dbReference type="SUPFAM" id="SSF48208">
    <property type="entry name" value="Six-hairpin glycosidases"/>
    <property type="match status" value="1"/>
</dbReference>
<dbReference type="PANTHER" id="PTHR31084">
    <property type="entry name" value="ALPHA-L-FUCOSIDASE 2"/>
    <property type="match status" value="1"/>
</dbReference>
<dbReference type="InterPro" id="IPR013780">
    <property type="entry name" value="Glyco_hydro_b"/>
</dbReference>
<reference evidence="2 3" key="1">
    <citation type="submission" date="2016-10" db="EMBL/GenBank/DDBJ databases">
        <title>Genome sequence of Streptomyces gilvigriseus MUSC 26.</title>
        <authorList>
            <person name="Lee L.-H."/>
            <person name="Ser H.-L."/>
        </authorList>
    </citation>
    <scope>NUCLEOTIDE SEQUENCE [LARGE SCALE GENOMIC DNA]</scope>
    <source>
        <strain evidence="2 3">MUSC 26</strain>
    </source>
</reference>
<gene>
    <name evidence="2" type="ORF">BIV57_19865</name>
</gene>
<protein>
    <recommendedName>
        <fullName evidence="1">Glycosyl hydrolase family 95 catalytic domain-containing protein</fullName>
    </recommendedName>
</protein>
<dbReference type="Gene3D" id="1.50.10.10">
    <property type="match status" value="1"/>
</dbReference>
<comment type="caution">
    <text evidence="2">The sequence shown here is derived from an EMBL/GenBank/DDBJ whole genome shotgun (WGS) entry which is preliminary data.</text>
</comment>